<evidence type="ECO:0000313" key="16">
    <source>
        <dbReference type="EMBL" id="ACM50883.1"/>
    </source>
</evidence>
<proteinExistence type="evidence at transcript level"/>
<dbReference type="CDD" id="cd02982">
    <property type="entry name" value="PDI_b'_family"/>
    <property type="match status" value="1"/>
</dbReference>
<feature type="signal peptide" evidence="13">
    <location>
        <begin position="1"/>
        <end position="24"/>
    </location>
</feature>
<keyword evidence="10 11" id="KW-0676">Redox-active center</keyword>
<dbReference type="CDD" id="cd02981">
    <property type="entry name" value="PDI_b_family"/>
    <property type="match status" value="1"/>
</dbReference>
<feature type="compositionally biased region" description="Acidic residues" evidence="14">
    <location>
        <begin position="512"/>
        <end position="529"/>
    </location>
</feature>
<dbReference type="NCBIfam" id="TIGR01130">
    <property type="entry name" value="ER_PDI_fam"/>
    <property type="match status" value="1"/>
</dbReference>
<evidence type="ECO:0000259" key="15">
    <source>
        <dbReference type="PROSITE" id="PS51352"/>
    </source>
</evidence>
<keyword evidence="6" id="KW-0677">Repeat</keyword>
<dbReference type="PANTHER" id="PTHR18929">
    <property type="entry name" value="PROTEIN DISULFIDE ISOMERASE"/>
    <property type="match status" value="1"/>
</dbReference>
<dbReference type="Pfam" id="PF13848">
    <property type="entry name" value="Thioredoxin_6"/>
    <property type="match status" value="1"/>
</dbReference>
<comment type="subcellular location">
    <subcellularLocation>
        <location evidence="2">Endoplasmic reticulum lumen</location>
    </subcellularLocation>
</comment>
<feature type="region of interest" description="Disordered" evidence="14">
    <location>
        <begin position="507"/>
        <end position="543"/>
    </location>
</feature>
<feature type="disulfide bond" description="Redox-active" evidence="11">
    <location>
        <begin position="72"/>
        <end position="75"/>
    </location>
</feature>
<evidence type="ECO:0000256" key="14">
    <source>
        <dbReference type="SAM" id="MobiDB-lite"/>
    </source>
</evidence>
<dbReference type="CDD" id="cd02961">
    <property type="entry name" value="PDI_a_family"/>
    <property type="match status" value="1"/>
</dbReference>
<accession>C7SBJ3</accession>
<dbReference type="PROSITE" id="PS00194">
    <property type="entry name" value="THIOREDOXIN_1"/>
    <property type="match status" value="2"/>
</dbReference>
<evidence type="ECO:0000256" key="5">
    <source>
        <dbReference type="ARBA" id="ARBA00022729"/>
    </source>
</evidence>
<evidence type="ECO:0000256" key="8">
    <source>
        <dbReference type="ARBA" id="ARBA00023157"/>
    </source>
</evidence>
<reference evidence="16" key="1">
    <citation type="submission" date="2008-08" db="EMBL/GenBank/DDBJ databases">
        <title>Hypersalinity induced expression of genes in Ulva fasciata Delile.</title>
        <authorList>
            <person name="Lee T.-M."/>
            <person name="Sung M.-S."/>
            <person name="Liu Y.-P."/>
            <person name="Wu T.-M."/>
            <person name="Lee R.-C."/>
        </authorList>
    </citation>
    <scope>NUCLEOTIDE SEQUENCE</scope>
</reference>
<evidence type="ECO:0000256" key="12">
    <source>
        <dbReference type="RuleBase" id="RU004208"/>
    </source>
</evidence>
<evidence type="ECO:0000256" key="9">
    <source>
        <dbReference type="ARBA" id="ARBA00023235"/>
    </source>
</evidence>
<evidence type="ECO:0000256" key="4">
    <source>
        <dbReference type="ARBA" id="ARBA00012723"/>
    </source>
</evidence>
<name>C7SBJ3_9CHLO</name>
<comment type="catalytic activity">
    <reaction evidence="1 13">
        <text>Catalyzes the rearrangement of -S-S- bonds in proteins.</text>
        <dbReference type="EC" id="5.3.4.1"/>
    </reaction>
</comment>
<evidence type="ECO:0000256" key="3">
    <source>
        <dbReference type="ARBA" id="ARBA00006347"/>
    </source>
</evidence>
<dbReference type="EMBL" id="FJ012160">
    <property type="protein sequence ID" value="ACM50883.1"/>
    <property type="molecule type" value="mRNA"/>
</dbReference>
<comment type="similarity">
    <text evidence="3 12">Belongs to the protein disulfide isomerase family.</text>
</comment>
<dbReference type="GO" id="GO:0005788">
    <property type="term" value="C:endoplasmic reticulum lumen"/>
    <property type="evidence" value="ECO:0007669"/>
    <property type="project" value="UniProtKB-SubCell"/>
</dbReference>
<dbReference type="InterPro" id="IPR005792">
    <property type="entry name" value="Prot_disulphide_isomerase"/>
</dbReference>
<dbReference type="InterPro" id="IPR005788">
    <property type="entry name" value="PDI_thioredoxin-like_dom"/>
</dbReference>
<dbReference type="NCBIfam" id="TIGR01126">
    <property type="entry name" value="pdi_dom"/>
    <property type="match status" value="1"/>
</dbReference>
<evidence type="ECO:0000256" key="11">
    <source>
        <dbReference type="PIRSR" id="PIRSR605792-51"/>
    </source>
</evidence>
<dbReference type="InterPro" id="IPR036249">
    <property type="entry name" value="Thioredoxin-like_sf"/>
</dbReference>
<evidence type="ECO:0000256" key="1">
    <source>
        <dbReference type="ARBA" id="ARBA00001182"/>
    </source>
</evidence>
<evidence type="ECO:0000256" key="10">
    <source>
        <dbReference type="ARBA" id="ARBA00023284"/>
    </source>
</evidence>
<dbReference type="EC" id="5.3.4.1" evidence="4 13"/>
<dbReference type="AlphaFoldDB" id="C7SBJ3"/>
<dbReference type="GO" id="GO:0003756">
    <property type="term" value="F:protein disulfide isomerase activity"/>
    <property type="evidence" value="ECO:0007669"/>
    <property type="project" value="UniProtKB-EC"/>
</dbReference>
<dbReference type="Pfam" id="PF00085">
    <property type="entry name" value="Thioredoxin"/>
    <property type="match status" value="2"/>
</dbReference>
<feature type="chain" id="PRO_5005125756" description="Protein disulfide-isomerase" evidence="13">
    <location>
        <begin position="25"/>
        <end position="543"/>
    </location>
</feature>
<dbReference type="SUPFAM" id="SSF52833">
    <property type="entry name" value="Thioredoxin-like"/>
    <property type="match status" value="4"/>
</dbReference>
<dbReference type="GO" id="GO:0034976">
    <property type="term" value="P:response to endoplasmic reticulum stress"/>
    <property type="evidence" value="ECO:0007669"/>
    <property type="project" value="TreeGrafter"/>
</dbReference>
<keyword evidence="8 11" id="KW-1015">Disulfide bond</keyword>
<sequence>MARAMKLVLLLVALLSLWLPGSFGQEDEPANGEEAAAPEINEEKVVVLTKDNFDTVTKGNKNTLVEFYVPWCGHCQSLAPEYAKAALRLAETHPSVALAKVDATEESELAERFGVDGFPTLKWITPEGEVDYNGGRTEDAIVKWVTKMTGPATKVITTVEELKKAEGEADAIVVGYFAADTAENDTALTEFIKTARMDVNDIFYQTSVSAVAEAAGASLGSFSVISTFKPEGVRKTVQYSGELTDADMEEFVRFEVIPTVVPFSADTSEIIFGSGIDHHLIFVAPAATLSLSEASFKAFHTVAQKMRPDRSFVFVTVDGDSNDAEPVMQFFELESSDLPVLIGFEMEPGQRKYPFNGTLTAEDIEAFANGIIDGSIKPDLKSDDVPEDDKDGHVQIVVGHTVEDIVFDSTKDVLLEVYAPWCGHCQALEPAYKKLAARFKDIDSVVIAKMDGTTNEHPDIEVDGFPSIIFLPASEEADIVEFDGERTLKALTKFIKEHAVIPYELKKKADMDGSEGDEAAEEAAEEVSDPADAPEPFDVKDEL</sequence>
<dbReference type="InterPro" id="IPR013766">
    <property type="entry name" value="Thioredoxin_domain"/>
</dbReference>
<dbReference type="InterPro" id="IPR017937">
    <property type="entry name" value="Thioredoxin_CS"/>
</dbReference>
<feature type="disulfide bond" description="Redox-active" evidence="11">
    <location>
        <begin position="422"/>
        <end position="425"/>
    </location>
</feature>
<keyword evidence="9 13" id="KW-0413">Isomerase</keyword>
<protein>
    <recommendedName>
        <fullName evidence="4 13">Protein disulfide-isomerase</fullName>
        <ecNumber evidence="4 13">5.3.4.1</ecNumber>
    </recommendedName>
</protein>
<keyword evidence="7" id="KW-0256">Endoplasmic reticulum</keyword>
<organism evidence="16">
    <name type="scientific">Ulva fasciata</name>
    <dbReference type="NCBI Taxonomy" id="111617"/>
    <lineage>
        <taxon>Eukaryota</taxon>
        <taxon>Viridiplantae</taxon>
        <taxon>Chlorophyta</taxon>
        <taxon>core chlorophytes</taxon>
        <taxon>Ulvophyceae</taxon>
        <taxon>OUU clade</taxon>
        <taxon>Ulvales</taxon>
        <taxon>Ulvaceae</taxon>
        <taxon>Ulva</taxon>
    </lineage>
</organism>
<dbReference type="Gene3D" id="3.40.30.10">
    <property type="entry name" value="Glutaredoxin"/>
    <property type="match status" value="4"/>
</dbReference>
<evidence type="ECO:0000256" key="6">
    <source>
        <dbReference type="ARBA" id="ARBA00022737"/>
    </source>
</evidence>
<evidence type="ECO:0000256" key="7">
    <source>
        <dbReference type="ARBA" id="ARBA00022824"/>
    </source>
</evidence>
<evidence type="ECO:0000256" key="13">
    <source>
        <dbReference type="RuleBase" id="RU361130"/>
    </source>
</evidence>
<feature type="domain" description="Thioredoxin" evidence="15">
    <location>
        <begin position="26"/>
        <end position="150"/>
    </location>
</feature>
<evidence type="ECO:0000256" key="2">
    <source>
        <dbReference type="ARBA" id="ARBA00004319"/>
    </source>
</evidence>
<gene>
    <name evidence="16" type="primary">PDI1</name>
</gene>
<dbReference type="PANTHER" id="PTHR18929:SF246">
    <property type="entry name" value="PROTEIN DISULFIDE ISOMERASE-LIKE 1-4"/>
    <property type="match status" value="1"/>
</dbReference>
<dbReference type="CDD" id="cd02995">
    <property type="entry name" value="PDI_a_PDI_a'_C"/>
    <property type="match status" value="1"/>
</dbReference>
<dbReference type="GO" id="GO:0006457">
    <property type="term" value="P:protein folding"/>
    <property type="evidence" value="ECO:0007669"/>
    <property type="project" value="TreeGrafter"/>
</dbReference>
<keyword evidence="5 13" id="KW-0732">Signal</keyword>
<dbReference type="PROSITE" id="PS51352">
    <property type="entry name" value="THIOREDOXIN_2"/>
    <property type="match status" value="2"/>
</dbReference>
<feature type="domain" description="Thioredoxin" evidence="15">
    <location>
        <begin position="376"/>
        <end position="500"/>
    </location>
</feature>
<dbReference type="FunFam" id="3.40.30.10:FF:000023">
    <property type="entry name" value="Protein disulfide-isomerase"/>
    <property type="match status" value="1"/>
</dbReference>